<evidence type="ECO:0000313" key="2">
    <source>
        <dbReference type="Proteomes" id="UP001152607"/>
    </source>
</evidence>
<dbReference type="AlphaFoldDB" id="A0A9W4XR19"/>
<dbReference type="Proteomes" id="UP001152607">
    <property type="component" value="Unassembled WGS sequence"/>
</dbReference>
<protein>
    <submittedName>
        <fullName evidence="1">Uncharacterized protein</fullName>
    </submittedName>
</protein>
<keyword evidence="2" id="KW-1185">Reference proteome</keyword>
<reference evidence="1" key="1">
    <citation type="submission" date="2023-01" db="EMBL/GenBank/DDBJ databases">
        <authorList>
            <person name="Van Ghelder C."/>
            <person name="Rancurel C."/>
        </authorList>
    </citation>
    <scope>NUCLEOTIDE SEQUENCE</scope>
    <source>
        <strain evidence="1">CNCM I-4278</strain>
    </source>
</reference>
<accession>A0A9W4XR19</accession>
<proteinExistence type="predicted"/>
<evidence type="ECO:0000313" key="1">
    <source>
        <dbReference type="EMBL" id="CAI6334371.1"/>
    </source>
</evidence>
<sequence>MIIFFSHPPYTSFRSATQGPSLSSCGIQYAGATPARAKYKTSVARTRCFWPCFPRFMDSIVLHVQLTTEQRAER</sequence>
<name>A0A9W4XR19_9PLEO</name>
<comment type="caution">
    <text evidence="1">The sequence shown here is derived from an EMBL/GenBank/DDBJ whole genome shotgun (WGS) entry which is preliminary data.</text>
</comment>
<organism evidence="1 2">
    <name type="scientific">Periconia digitata</name>
    <dbReference type="NCBI Taxonomy" id="1303443"/>
    <lineage>
        <taxon>Eukaryota</taxon>
        <taxon>Fungi</taxon>
        <taxon>Dikarya</taxon>
        <taxon>Ascomycota</taxon>
        <taxon>Pezizomycotina</taxon>
        <taxon>Dothideomycetes</taxon>
        <taxon>Pleosporomycetidae</taxon>
        <taxon>Pleosporales</taxon>
        <taxon>Massarineae</taxon>
        <taxon>Periconiaceae</taxon>
        <taxon>Periconia</taxon>
    </lineage>
</organism>
<gene>
    <name evidence="1" type="ORF">PDIGIT_LOCUS7428</name>
</gene>
<dbReference type="EMBL" id="CAOQHR010000005">
    <property type="protein sequence ID" value="CAI6334371.1"/>
    <property type="molecule type" value="Genomic_DNA"/>
</dbReference>